<evidence type="ECO:0000256" key="3">
    <source>
        <dbReference type="ARBA" id="ARBA00022598"/>
    </source>
</evidence>
<dbReference type="Gene3D" id="1.10.730.10">
    <property type="entry name" value="Isoleucyl-tRNA Synthetase, Domain 1"/>
    <property type="match status" value="2"/>
</dbReference>
<keyword evidence="5" id="KW-0067">ATP-binding</keyword>
<evidence type="ECO:0000256" key="6">
    <source>
        <dbReference type="ARBA" id="ARBA00022917"/>
    </source>
</evidence>
<dbReference type="PANTHER" id="PTHR11946:SF109">
    <property type="entry name" value="VALINE--TRNA LIGASE"/>
    <property type="match status" value="1"/>
</dbReference>
<dbReference type="OrthoDB" id="629407at2759"/>
<keyword evidence="14" id="KW-1185">Reference proteome</keyword>
<dbReference type="EMBL" id="MIGC01001551">
    <property type="protein sequence ID" value="PHJ22671.1"/>
    <property type="molecule type" value="Genomic_DNA"/>
</dbReference>
<dbReference type="GO" id="GO:0006438">
    <property type="term" value="P:valyl-tRNA aminoacylation"/>
    <property type="evidence" value="ECO:0007669"/>
    <property type="project" value="InterPro"/>
</dbReference>
<proteinExistence type="inferred from homology"/>
<organism evidence="13 14">
    <name type="scientific">Cystoisospora suis</name>
    <dbReference type="NCBI Taxonomy" id="483139"/>
    <lineage>
        <taxon>Eukaryota</taxon>
        <taxon>Sar</taxon>
        <taxon>Alveolata</taxon>
        <taxon>Apicomplexa</taxon>
        <taxon>Conoidasida</taxon>
        <taxon>Coccidia</taxon>
        <taxon>Eucoccidiorida</taxon>
        <taxon>Eimeriorina</taxon>
        <taxon>Sarcocystidae</taxon>
        <taxon>Cystoisospora</taxon>
    </lineage>
</organism>
<dbReference type="GO" id="GO:0004832">
    <property type="term" value="F:valine-tRNA ligase activity"/>
    <property type="evidence" value="ECO:0007669"/>
    <property type="project" value="UniProtKB-EC"/>
</dbReference>
<sequence>MRVYLPLYMDSLSILSVFFTSCVLVWMSRPVCALLFFFSVFGWPDDTGDMRAFFPGTLLETGHDILFFWVARMVMMSLELTKKLPFNTVFLHAMVRDAHGQKMSKSKGNVIDPLEVIHGISLAKLQEKLHQGNLPEKEVKRAEEVLKKEFPNGIEECGCDALRIGLLAYTRQGRNVNLDLNRVVGYRHFCNKLWNATKFAIDKFHSANSILASCADHEGEENSLDGIKGSNGLVACEQVNGSSSPKGKVGCIDTSAHANGETSESSFKPGGVYMGGIGGKTRGHGKGRRIGVTYHELQWVDRWILHRLSITCAEVNKYFREYAFSEVVTAIFNFFLYDLCDYYLELTKQRLAVCTPGEKSASSSHLSSLCALEVLYVCLDRGLRLLHPLCPFITEELYQRLPANETKADSICIADYPQPVLQWMNFRLDTDMELFKNVVSRFRSLQAALDIPPKIKPAGFVLLTPSSGSAGAACSDSLSSLGSFLKDREAEIATMAKMSSVKLRMPDEGAPGRCVSDVVNGSITIFLSVEEGVNLAQTLEKMNKKKANLEKMIQGYEKKEAMPSYEDKVPLEVREQNAQRKTELKSELSMLLQAIENMKRLACE</sequence>
<evidence type="ECO:0000256" key="1">
    <source>
        <dbReference type="ARBA" id="ARBA00005594"/>
    </source>
</evidence>
<dbReference type="GeneID" id="94426871"/>
<dbReference type="GO" id="GO:0005829">
    <property type="term" value="C:cytosol"/>
    <property type="evidence" value="ECO:0007669"/>
    <property type="project" value="TreeGrafter"/>
</dbReference>
<name>A0A2C6KF94_9APIC</name>
<dbReference type="GO" id="GO:0005524">
    <property type="term" value="F:ATP binding"/>
    <property type="evidence" value="ECO:0007669"/>
    <property type="project" value="UniProtKB-KW"/>
</dbReference>
<dbReference type="InterPro" id="IPR013155">
    <property type="entry name" value="M/V/L/I-tRNA-synth_anticd-bd"/>
</dbReference>
<dbReference type="Gene3D" id="1.10.287.380">
    <property type="entry name" value="Valyl-tRNA synthetase, C-terminal domain"/>
    <property type="match status" value="1"/>
</dbReference>
<dbReference type="VEuPathDB" id="ToxoDB:CSUI_003462"/>
<evidence type="ECO:0000259" key="12">
    <source>
        <dbReference type="Pfam" id="PF08264"/>
    </source>
</evidence>
<dbReference type="FunFam" id="3.40.50.620:FF:000457">
    <property type="entry name" value="Predicted protein"/>
    <property type="match status" value="1"/>
</dbReference>
<reference evidence="13 14" key="1">
    <citation type="journal article" date="2017" name="Int. J. Parasitol.">
        <title>The genome of the protozoan parasite Cystoisospora suis and a reverse vaccinology approach to identify vaccine candidates.</title>
        <authorList>
            <person name="Palmieri N."/>
            <person name="Shrestha A."/>
            <person name="Ruttkowski B."/>
            <person name="Beck T."/>
            <person name="Vogl C."/>
            <person name="Tomley F."/>
            <person name="Blake D.P."/>
            <person name="Joachim A."/>
        </authorList>
    </citation>
    <scope>NUCLEOTIDE SEQUENCE [LARGE SCALE GENOMIC DNA]</scope>
    <source>
        <strain evidence="13 14">Wien I</strain>
    </source>
</reference>
<dbReference type="SUPFAM" id="SSF52374">
    <property type="entry name" value="Nucleotidylyl transferase"/>
    <property type="match status" value="1"/>
</dbReference>
<dbReference type="PROSITE" id="PS51257">
    <property type="entry name" value="PROKAR_LIPOPROTEIN"/>
    <property type="match status" value="1"/>
</dbReference>
<dbReference type="Proteomes" id="UP000221165">
    <property type="component" value="Unassembled WGS sequence"/>
</dbReference>
<dbReference type="AlphaFoldDB" id="A0A2C6KF94"/>
<feature type="transmembrane region" description="Helical" evidence="10">
    <location>
        <begin position="12"/>
        <end position="41"/>
    </location>
</feature>
<evidence type="ECO:0000256" key="2">
    <source>
        <dbReference type="ARBA" id="ARBA00013169"/>
    </source>
</evidence>
<evidence type="ECO:0000256" key="10">
    <source>
        <dbReference type="SAM" id="Phobius"/>
    </source>
</evidence>
<dbReference type="Gene3D" id="3.40.50.620">
    <property type="entry name" value="HUPs"/>
    <property type="match status" value="1"/>
</dbReference>
<dbReference type="PANTHER" id="PTHR11946">
    <property type="entry name" value="VALYL-TRNA SYNTHETASES"/>
    <property type="match status" value="1"/>
</dbReference>
<evidence type="ECO:0000259" key="11">
    <source>
        <dbReference type="Pfam" id="PF00133"/>
    </source>
</evidence>
<dbReference type="InterPro" id="IPR002300">
    <property type="entry name" value="aa-tRNA-synth_Ia"/>
</dbReference>
<accession>A0A2C6KF94</accession>
<evidence type="ECO:0000256" key="8">
    <source>
        <dbReference type="ARBA" id="ARBA00029936"/>
    </source>
</evidence>
<dbReference type="InterPro" id="IPR002303">
    <property type="entry name" value="Valyl-tRNA_ligase"/>
</dbReference>
<dbReference type="SUPFAM" id="SSF47323">
    <property type="entry name" value="Anticodon-binding domain of a subclass of class I aminoacyl-tRNA synthetases"/>
    <property type="match status" value="1"/>
</dbReference>
<comment type="similarity">
    <text evidence="1">Belongs to the class-I aminoacyl-tRNA synthetase family.</text>
</comment>
<gene>
    <name evidence="13" type="ORF">CSUI_003462</name>
</gene>
<dbReference type="Pfam" id="PF00133">
    <property type="entry name" value="tRNA-synt_1"/>
    <property type="match status" value="1"/>
</dbReference>
<evidence type="ECO:0000313" key="13">
    <source>
        <dbReference type="EMBL" id="PHJ22671.1"/>
    </source>
</evidence>
<evidence type="ECO:0000256" key="4">
    <source>
        <dbReference type="ARBA" id="ARBA00022741"/>
    </source>
</evidence>
<evidence type="ECO:0000256" key="5">
    <source>
        <dbReference type="ARBA" id="ARBA00022840"/>
    </source>
</evidence>
<comment type="caution">
    <text evidence="13">The sequence shown here is derived from an EMBL/GenBank/DDBJ whole genome shotgun (WGS) entry which is preliminary data.</text>
</comment>
<keyword evidence="9" id="KW-0175">Coiled coil</keyword>
<keyword evidence="6" id="KW-0648">Protein biosynthesis</keyword>
<keyword evidence="7 13" id="KW-0030">Aminoacyl-tRNA synthetase</keyword>
<dbReference type="CDD" id="cd07962">
    <property type="entry name" value="Anticodon_Ia_Val"/>
    <property type="match status" value="1"/>
</dbReference>
<dbReference type="Pfam" id="PF08264">
    <property type="entry name" value="Anticodon_1"/>
    <property type="match status" value="1"/>
</dbReference>
<evidence type="ECO:0000256" key="9">
    <source>
        <dbReference type="SAM" id="Coils"/>
    </source>
</evidence>
<keyword evidence="10" id="KW-0812">Transmembrane</keyword>
<keyword evidence="10" id="KW-1133">Transmembrane helix</keyword>
<dbReference type="EC" id="6.1.1.9" evidence="2"/>
<evidence type="ECO:0000313" key="14">
    <source>
        <dbReference type="Proteomes" id="UP000221165"/>
    </source>
</evidence>
<dbReference type="InterPro" id="IPR037118">
    <property type="entry name" value="Val-tRNA_synth_C_sf"/>
</dbReference>
<keyword evidence="10" id="KW-0472">Membrane</keyword>
<protein>
    <recommendedName>
        <fullName evidence="2">valine--tRNA ligase</fullName>
        <ecNumber evidence="2">6.1.1.9</ecNumber>
    </recommendedName>
    <alternativeName>
        <fullName evidence="8">Valyl-tRNA synthetase</fullName>
    </alternativeName>
</protein>
<dbReference type="InterPro" id="IPR033705">
    <property type="entry name" value="Anticodon_Ia_Val"/>
</dbReference>
<keyword evidence="4" id="KW-0547">Nucleotide-binding</keyword>
<feature type="domain" description="Aminoacyl-tRNA synthetase class Ia" evidence="11">
    <location>
        <begin position="36"/>
        <end position="179"/>
    </location>
</feature>
<dbReference type="RefSeq" id="XP_067924348.1">
    <property type="nucleotide sequence ID" value="XM_068063660.1"/>
</dbReference>
<feature type="domain" description="Methionyl/Valyl/Leucyl/Isoleucyl-tRNA synthetase anticodon-binding" evidence="12">
    <location>
        <begin position="301"/>
        <end position="455"/>
    </location>
</feature>
<dbReference type="InterPro" id="IPR014729">
    <property type="entry name" value="Rossmann-like_a/b/a_fold"/>
</dbReference>
<feature type="coiled-coil region" evidence="9">
    <location>
        <begin position="532"/>
        <end position="601"/>
    </location>
</feature>
<dbReference type="InterPro" id="IPR009080">
    <property type="entry name" value="tRNAsynth_Ia_anticodon-bd"/>
</dbReference>
<evidence type="ECO:0000256" key="7">
    <source>
        <dbReference type="ARBA" id="ARBA00023146"/>
    </source>
</evidence>
<keyword evidence="3" id="KW-0436">Ligase</keyword>